<sequence>MVTGTSSENWGVHGAIVKAIREMMHRDWIVHIGHCYREAIFVADCLATLAHLCPSGCQRLPDPPIEIKPWLTHDIFGVAQEVERSVLFSIVSTFIRFRRRKEKKMKPTRTAVFALILVIMMMMGSVLAIDCDKECNRRCSKAGRKDRCLKYCGICCGDCGCVPSGTYGNKDECPCYRDKKNSKGGPKCP</sequence>
<accession>A0A9N7N6J1</accession>
<dbReference type="PANTHER" id="PTHR23201:SF141">
    <property type="entry name" value="GIBBERELLIN-REGULATED PROTEIN 10"/>
    <property type="match status" value="1"/>
</dbReference>
<comment type="similarity">
    <text evidence="1">Belongs to the GASA family.</text>
</comment>
<evidence type="ECO:0000256" key="2">
    <source>
        <dbReference type="SAM" id="Phobius"/>
    </source>
</evidence>
<dbReference type="OrthoDB" id="847210at2759"/>
<proteinExistence type="inferred from homology"/>
<keyword evidence="4" id="KW-1185">Reference proteome</keyword>
<comment type="caution">
    <text evidence="3">The sequence shown here is derived from an EMBL/GenBank/DDBJ whole genome shotgun (WGS) entry which is preliminary data.</text>
</comment>
<name>A0A9N7N6J1_STRHE</name>
<evidence type="ECO:0000256" key="1">
    <source>
        <dbReference type="ARBA" id="ARBA00010582"/>
    </source>
</evidence>
<protein>
    <submittedName>
        <fullName evidence="3">Gibberellin-regulated protein 10</fullName>
    </submittedName>
</protein>
<keyword evidence="2" id="KW-1133">Transmembrane helix</keyword>
<organism evidence="3 4">
    <name type="scientific">Striga hermonthica</name>
    <name type="common">Purple witchweed</name>
    <name type="synonym">Buchnera hermonthica</name>
    <dbReference type="NCBI Taxonomy" id="68872"/>
    <lineage>
        <taxon>Eukaryota</taxon>
        <taxon>Viridiplantae</taxon>
        <taxon>Streptophyta</taxon>
        <taxon>Embryophyta</taxon>
        <taxon>Tracheophyta</taxon>
        <taxon>Spermatophyta</taxon>
        <taxon>Magnoliopsida</taxon>
        <taxon>eudicotyledons</taxon>
        <taxon>Gunneridae</taxon>
        <taxon>Pentapetalae</taxon>
        <taxon>asterids</taxon>
        <taxon>lamiids</taxon>
        <taxon>Lamiales</taxon>
        <taxon>Orobanchaceae</taxon>
        <taxon>Buchnereae</taxon>
        <taxon>Striga</taxon>
    </lineage>
</organism>
<evidence type="ECO:0000313" key="3">
    <source>
        <dbReference type="EMBL" id="CAA0827893.1"/>
    </source>
</evidence>
<dbReference type="InterPro" id="IPR003854">
    <property type="entry name" value="GASA"/>
</dbReference>
<gene>
    <name evidence="3" type="ORF">SHERM_23588</name>
</gene>
<keyword evidence="2" id="KW-0472">Membrane</keyword>
<dbReference type="Proteomes" id="UP001153555">
    <property type="component" value="Unassembled WGS sequence"/>
</dbReference>
<feature type="transmembrane region" description="Helical" evidence="2">
    <location>
        <begin position="108"/>
        <end position="129"/>
    </location>
</feature>
<dbReference type="Pfam" id="PF02704">
    <property type="entry name" value="GASA"/>
    <property type="match status" value="1"/>
</dbReference>
<dbReference type="EMBL" id="CACSLK010027752">
    <property type="protein sequence ID" value="CAA0827893.1"/>
    <property type="molecule type" value="Genomic_DNA"/>
</dbReference>
<dbReference type="AlphaFoldDB" id="A0A9N7N6J1"/>
<evidence type="ECO:0000313" key="4">
    <source>
        <dbReference type="Proteomes" id="UP001153555"/>
    </source>
</evidence>
<dbReference type="PANTHER" id="PTHR23201">
    <property type="entry name" value="EXTENSIN, PROLINE-RICH PROTEIN"/>
    <property type="match status" value="1"/>
</dbReference>
<keyword evidence="2" id="KW-0812">Transmembrane</keyword>
<reference evidence="3" key="1">
    <citation type="submission" date="2019-12" db="EMBL/GenBank/DDBJ databases">
        <authorList>
            <person name="Scholes J."/>
        </authorList>
    </citation>
    <scope>NUCLEOTIDE SEQUENCE</scope>
</reference>